<name>A0AAV7I9T4_COTGL</name>
<dbReference type="Proteomes" id="UP000826195">
    <property type="component" value="Unassembled WGS sequence"/>
</dbReference>
<feature type="region of interest" description="Disordered" evidence="1">
    <location>
        <begin position="1"/>
        <end position="27"/>
    </location>
</feature>
<protein>
    <submittedName>
        <fullName evidence="2">Uncharacterized protein</fullName>
    </submittedName>
</protein>
<evidence type="ECO:0000313" key="3">
    <source>
        <dbReference type="Proteomes" id="UP000826195"/>
    </source>
</evidence>
<feature type="region of interest" description="Disordered" evidence="1">
    <location>
        <begin position="55"/>
        <end position="74"/>
    </location>
</feature>
<dbReference type="EMBL" id="JAHXZJ010001864">
    <property type="protein sequence ID" value="KAH0549515.1"/>
    <property type="molecule type" value="Genomic_DNA"/>
</dbReference>
<accession>A0AAV7I9T4</accession>
<proteinExistence type="predicted"/>
<organism evidence="2 3">
    <name type="scientific">Cotesia glomerata</name>
    <name type="common">Lepidopteran parasitic wasp</name>
    <name type="synonym">Apanteles glomeratus</name>
    <dbReference type="NCBI Taxonomy" id="32391"/>
    <lineage>
        <taxon>Eukaryota</taxon>
        <taxon>Metazoa</taxon>
        <taxon>Ecdysozoa</taxon>
        <taxon>Arthropoda</taxon>
        <taxon>Hexapoda</taxon>
        <taxon>Insecta</taxon>
        <taxon>Pterygota</taxon>
        <taxon>Neoptera</taxon>
        <taxon>Endopterygota</taxon>
        <taxon>Hymenoptera</taxon>
        <taxon>Apocrita</taxon>
        <taxon>Ichneumonoidea</taxon>
        <taxon>Braconidae</taxon>
        <taxon>Microgastrinae</taxon>
        <taxon>Cotesia</taxon>
    </lineage>
</organism>
<keyword evidence="3" id="KW-1185">Reference proteome</keyword>
<comment type="caution">
    <text evidence="2">The sequence shown here is derived from an EMBL/GenBank/DDBJ whole genome shotgun (WGS) entry which is preliminary data.</text>
</comment>
<reference evidence="2 3" key="1">
    <citation type="journal article" date="2021" name="J. Hered.">
        <title>A chromosome-level genome assembly of the parasitoid wasp, Cotesia glomerata (Hymenoptera: Braconidae).</title>
        <authorList>
            <person name="Pinto B.J."/>
            <person name="Weis J.J."/>
            <person name="Gamble T."/>
            <person name="Ode P.J."/>
            <person name="Paul R."/>
            <person name="Zaspel J.M."/>
        </authorList>
    </citation>
    <scope>NUCLEOTIDE SEQUENCE [LARGE SCALE GENOMIC DNA]</scope>
    <source>
        <strain evidence="2">CgM1</strain>
    </source>
</reference>
<feature type="compositionally biased region" description="Acidic residues" evidence="1">
    <location>
        <begin position="1"/>
        <end position="11"/>
    </location>
</feature>
<sequence length="116" mass="12917">MRSEQPQEDEQVTALRRTTANSEAKEDSRMTVYSITIKLVDPLNPEILTKSVPLIPGITSSTLPPPPWETTANIHTPYSSQRITLLVRKGETHACIINADRSEVELLPHSSEPEIT</sequence>
<evidence type="ECO:0000256" key="1">
    <source>
        <dbReference type="SAM" id="MobiDB-lite"/>
    </source>
</evidence>
<dbReference type="AlphaFoldDB" id="A0AAV7I9T4"/>
<gene>
    <name evidence="2" type="ORF">KQX54_009919</name>
</gene>
<evidence type="ECO:0000313" key="2">
    <source>
        <dbReference type="EMBL" id="KAH0549515.1"/>
    </source>
</evidence>